<keyword evidence="3" id="KW-1185">Reference proteome</keyword>
<evidence type="ECO:0000256" key="1">
    <source>
        <dbReference type="SAM" id="MobiDB-lite"/>
    </source>
</evidence>
<sequence>MSGESRELTAVLVPTQRNSELALCDYGEGKRDTERKKGQRVDNEKASNDKPVGQASNQDFRQHDRSTTKQLWDKSTFFMKSNLTKGLDNLARIGLKRFAALIRALRCLRFIRKLNRKATHVSPKKFD</sequence>
<evidence type="ECO:0000313" key="3">
    <source>
        <dbReference type="Proteomes" id="UP000054324"/>
    </source>
</evidence>
<protein>
    <submittedName>
        <fullName evidence="2">Uncharacterized protein</fullName>
    </submittedName>
</protein>
<feature type="compositionally biased region" description="Basic and acidic residues" evidence="1">
    <location>
        <begin position="27"/>
        <end position="48"/>
    </location>
</feature>
<dbReference type="AlphaFoldDB" id="A0A074ZPI1"/>
<dbReference type="GeneID" id="20319511"/>
<feature type="region of interest" description="Disordered" evidence="1">
    <location>
        <begin position="23"/>
        <end position="68"/>
    </location>
</feature>
<proteinExistence type="predicted"/>
<name>A0A074ZPI1_OPIVI</name>
<dbReference type="RefSeq" id="XP_009168576.1">
    <property type="nucleotide sequence ID" value="XM_009170312.1"/>
</dbReference>
<evidence type="ECO:0000313" key="2">
    <source>
        <dbReference type="EMBL" id="KER27702.1"/>
    </source>
</evidence>
<dbReference type="CTD" id="20319511"/>
<dbReference type="Proteomes" id="UP000054324">
    <property type="component" value="Unassembled WGS sequence"/>
</dbReference>
<dbReference type="KEGG" id="ovi:T265_05329"/>
<organism evidence="2 3">
    <name type="scientific">Opisthorchis viverrini</name>
    <name type="common">Southeast Asian liver fluke</name>
    <dbReference type="NCBI Taxonomy" id="6198"/>
    <lineage>
        <taxon>Eukaryota</taxon>
        <taxon>Metazoa</taxon>
        <taxon>Spiralia</taxon>
        <taxon>Lophotrochozoa</taxon>
        <taxon>Platyhelminthes</taxon>
        <taxon>Trematoda</taxon>
        <taxon>Digenea</taxon>
        <taxon>Opisthorchiida</taxon>
        <taxon>Opisthorchiata</taxon>
        <taxon>Opisthorchiidae</taxon>
        <taxon>Opisthorchis</taxon>
    </lineage>
</organism>
<dbReference type="EMBL" id="KL596717">
    <property type="protein sequence ID" value="KER27702.1"/>
    <property type="molecule type" value="Genomic_DNA"/>
</dbReference>
<accession>A0A074ZPI1</accession>
<gene>
    <name evidence="2" type="ORF">T265_05329</name>
</gene>
<reference evidence="2 3" key="1">
    <citation type="submission" date="2013-11" db="EMBL/GenBank/DDBJ databases">
        <title>Opisthorchis viverrini - life in the bile duct.</title>
        <authorList>
            <person name="Young N.D."/>
            <person name="Nagarajan N."/>
            <person name="Lin S.J."/>
            <person name="Korhonen P.K."/>
            <person name="Jex A.R."/>
            <person name="Hall R.S."/>
            <person name="Safavi-Hemami H."/>
            <person name="Kaewkong W."/>
            <person name="Bertrand D."/>
            <person name="Gao S."/>
            <person name="Seet Q."/>
            <person name="Wongkham S."/>
            <person name="Teh B.T."/>
            <person name="Wongkham C."/>
            <person name="Intapan P.M."/>
            <person name="Maleewong W."/>
            <person name="Yang X."/>
            <person name="Hu M."/>
            <person name="Wang Z."/>
            <person name="Hofmann A."/>
            <person name="Sternberg P.W."/>
            <person name="Tan P."/>
            <person name="Wang J."/>
            <person name="Gasser R.B."/>
        </authorList>
    </citation>
    <scope>NUCLEOTIDE SEQUENCE [LARGE SCALE GENOMIC DNA]</scope>
</reference>